<evidence type="ECO:0000256" key="1">
    <source>
        <dbReference type="ARBA" id="ARBA00005532"/>
    </source>
</evidence>
<keyword evidence="5" id="KW-0963">Cytoplasm</keyword>
<dbReference type="EMBL" id="CP006585">
    <property type="protein sequence ID" value="AGW15096.1"/>
    <property type="molecule type" value="Genomic_DNA"/>
</dbReference>
<keyword evidence="3 5" id="KW-0251">Elongation factor</keyword>
<protein>
    <recommendedName>
        <fullName evidence="2 5">Elongation factor Ts</fullName>
        <shortName evidence="5">EF-Ts</shortName>
    </recommendedName>
</protein>
<dbReference type="SUPFAM" id="SSF46934">
    <property type="entry name" value="UBA-like"/>
    <property type="match status" value="1"/>
</dbReference>
<feature type="domain" description="Translation elongation factor EFTs/EF1B dimerisation" evidence="6">
    <location>
        <begin position="71"/>
        <end position="299"/>
    </location>
</feature>
<dbReference type="RefSeq" id="WP_021762217.1">
    <property type="nucleotide sequence ID" value="NC_022444.1"/>
</dbReference>
<dbReference type="HOGENOM" id="CLU_047155_4_0_7"/>
<keyword evidence="8" id="KW-1185">Reference proteome</keyword>
<dbReference type="InterPro" id="IPR014039">
    <property type="entry name" value="Transl_elong_EFTs/EF1B_dimer"/>
</dbReference>
<accession>T2GG12</accession>
<dbReference type="PANTHER" id="PTHR11741:SF0">
    <property type="entry name" value="ELONGATION FACTOR TS, MITOCHONDRIAL"/>
    <property type="match status" value="1"/>
</dbReference>
<organism evidence="7 8">
    <name type="scientific">Megalodesulfovibrio gigas (strain ATCC 19364 / DSM 1382 / NCIMB 9332 / VKM B-1759)</name>
    <name type="common">Desulfovibrio gigas</name>
    <dbReference type="NCBI Taxonomy" id="1121448"/>
    <lineage>
        <taxon>Bacteria</taxon>
        <taxon>Pseudomonadati</taxon>
        <taxon>Thermodesulfobacteriota</taxon>
        <taxon>Desulfovibrionia</taxon>
        <taxon>Desulfovibrionales</taxon>
        <taxon>Desulfovibrionaceae</taxon>
        <taxon>Megalodesulfovibrio</taxon>
    </lineage>
</organism>
<reference evidence="8" key="2">
    <citation type="submission" date="2013-07" db="EMBL/GenBank/DDBJ databases">
        <authorList>
            <person name="Morais-Silva F.O."/>
            <person name="Rezende A.M."/>
            <person name="Pimentel C."/>
            <person name="Resende D.M."/>
            <person name="Santos C.I."/>
            <person name="Clemente C."/>
            <person name="de Oliveira L.M."/>
            <person name="da Silva S.M."/>
            <person name="Costa D.A."/>
            <person name="Varela-Raposo A."/>
            <person name="Horacio E.C.A."/>
            <person name="Matos M."/>
            <person name="Flores O."/>
            <person name="Ruiz J.C."/>
            <person name="Rodrigues-Pousada C."/>
        </authorList>
    </citation>
    <scope>NUCLEOTIDE SEQUENCE [LARGE SCALE GENOMIC DNA]</scope>
    <source>
        <strain evidence="8">ATCC 19364 / DSM 1382 / NCIMB 9332 / VKM B-1759</strain>
    </source>
</reference>
<dbReference type="InterPro" id="IPR036402">
    <property type="entry name" value="EF-Ts_dimer_sf"/>
</dbReference>
<evidence type="ECO:0000256" key="4">
    <source>
        <dbReference type="ARBA" id="ARBA00022917"/>
    </source>
</evidence>
<evidence type="ECO:0000313" key="7">
    <source>
        <dbReference type="EMBL" id="AGW15096.1"/>
    </source>
</evidence>
<dbReference type="PATRIC" id="fig|1121448.10.peg.3366"/>
<evidence type="ECO:0000256" key="2">
    <source>
        <dbReference type="ARBA" id="ARBA00016956"/>
    </source>
</evidence>
<dbReference type="InterPro" id="IPR009060">
    <property type="entry name" value="UBA-like_sf"/>
</dbReference>
<dbReference type="SUPFAM" id="SSF54713">
    <property type="entry name" value="Elongation factor Ts (EF-Ts), dimerisation domain"/>
    <property type="match status" value="2"/>
</dbReference>
<evidence type="ECO:0000256" key="5">
    <source>
        <dbReference type="HAMAP-Rule" id="MF_00050"/>
    </source>
</evidence>
<reference evidence="7 8" key="1">
    <citation type="journal article" date="2013" name="J. Bacteriol.">
        <title>Roles of HynAB and Ech, the only two hydrogenases found in the model sulfate reducer Desulfovibrio gigas.</title>
        <authorList>
            <person name="Morais-Silva F.O."/>
            <person name="Santos C.I."/>
            <person name="Rodrigues R."/>
            <person name="Pereira I.A."/>
            <person name="Rodrigues-Pousada C."/>
        </authorList>
    </citation>
    <scope>NUCLEOTIDE SEQUENCE [LARGE SCALE GENOMIC DNA]</scope>
    <source>
        <strain evidence="8">ATCC 19364 / DSM 1382 / NCIMB 9332 / VKM B-1759</strain>
    </source>
</reference>
<gene>
    <name evidence="5 7" type="primary">tsf</name>
    <name evidence="7" type="ORF">DGI_3413</name>
</gene>
<dbReference type="AlphaFoldDB" id="T2GG12"/>
<dbReference type="Gene3D" id="1.10.286.20">
    <property type="match status" value="1"/>
</dbReference>
<dbReference type="HAMAP" id="MF_00050">
    <property type="entry name" value="EF_Ts"/>
    <property type="match status" value="1"/>
</dbReference>
<dbReference type="Gene3D" id="3.30.479.20">
    <property type="entry name" value="Elongation factor Ts, dimerisation domain"/>
    <property type="match status" value="2"/>
</dbReference>
<dbReference type="STRING" id="1121448.DGI_3413"/>
<name>T2GG12_MEGG1</name>
<dbReference type="InterPro" id="IPR018101">
    <property type="entry name" value="Transl_elong_Ts_CS"/>
</dbReference>
<comment type="function">
    <text evidence="5">Associates with the EF-Tu.GDP complex and induces the exchange of GDP to GTP. It remains bound to the aminoacyl-tRNA.EF-Tu.GTP complex up to the GTP hydrolysis stage on the ribosome.</text>
</comment>
<sequence>MAAISATQVKELREKTGAGMMDCKKALAECEGDEQKATEWLRAKGLAKAAKKAGRATGEGLVGFAAKDGAAALVELMCETDFVARNESFQALAAKLAETVATAAPACAAGHELVHTASEECFLNVLVDGRPVQELVNDAISVLGENMQVGRLARLAPASTGGIGAYIHANGKIGVLVEVLCTKAETVATDAFKVLGKDLAMQVAAANPVCTTADQVPAELMERERAFCREQTLKEGKPENIVEKIVEGRMQKFFKEICLLEQPFIKDDKKSIKQLLAEAGKAMGDTLTLGCFVRLALGEGASE</sequence>
<evidence type="ECO:0000313" key="8">
    <source>
        <dbReference type="Proteomes" id="UP000016587"/>
    </source>
</evidence>
<dbReference type="InterPro" id="IPR001816">
    <property type="entry name" value="Transl_elong_EFTs/EF1B"/>
</dbReference>
<keyword evidence="4 5" id="KW-0648">Protein biosynthesis</keyword>
<comment type="subcellular location">
    <subcellularLocation>
        <location evidence="5">Cytoplasm</location>
    </subcellularLocation>
</comment>
<comment type="similarity">
    <text evidence="1 5">Belongs to the EF-Ts family.</text>
</comment>
<feature type="region of interest" description="Involved in Mg(2+) ion dislocation from EF-Tu" evidence="5">
    <location>
        <begin position="80"/>
        <end position="83"/>
    </location>
</feature>
<dbReference type="PANTHER" id="PTHR11741">
    <property type="entry name" value="ELONGATION FACTOR TS"/>
    <property type="match status" value="1"/>
</dbReference>
<dbReference type="CDD" id="cd14275">
    <property type="entry name" value="UBA_EF-Ts"/>
    <property type="match status" value="1"/>
</dbReference>
<evidence type="ECO:0000256" key="3">
    <source>
        <dbReference type="ARBA" id="ARBA00022768"/>
    </source>
</evidence>
<dbReference type="Gene3D" id="1.10.8.10">
    <property type="entry name" value="DNA helicase RuvA subunit, C-terminal domain"/>
    <property type="match status" value="1"/>
</dbReference>
<dbReference type="NCBIfam" id="TIGR00116">
    <property type="entry name" value="tsf"/>
    <property type="match status" value="1"/>
</dbReference>
<dbReference type="PROSITE" id="PS01126">
    <property type="entry name" value="EF_TS_1"/>
    <property type="match status" value="1"/>
</dbReference>
<proteinExistence type="inferred from homology"/>
<dbReference type="Proteomes" id="UP000016587">
    <property type="component" value="Chromosome"/>
</dbReference>
<dbReference type="FunFam" id="1.10.8.10:FF:000001">
    <property type="entry name" value="Elongation factor Ts"/>
    <property type="match status" value="1"/>
</dbReference>
<dbReference type="GO" id="GO:0005737">
    <property type="term" value="C:cytoplasm"/>
    <property type="evidence" value="ECO:0007669"/>
    <property type="project" value="UniProtKB-SubCell"/>
</dbReference>
<dbReference type="OrthoDB" id="9808348at2"/>
<dbReference type="Pfam" id="PF00889">
    <property type="entry name" value="EF_TS"/>
    <property type="match status" value="1"/>
</dbReference>
<dbReference type="KEGG" id="dgg:DGI_3413"/>
<dbReference type="GO" id="GO:0003746">
    <property type="term" value="F:translation elongation factor activity"/>
    <property type="evidence" value="ECO:0007669"/>
    <property type="project" value="UniProtKB-UniRule"/>
</dbReference>
<evidence type="ECO:0000259" key="6">
    <source>
        <dbReference type="Pfam" id="PF00889"/>
    </source>
</evidence>
<dbReference type="eggNOG" id="COG0264">
    <property type="taxonomic scope" value="Bacteria"/>
</dbReference>
<dbReference type="FunFam" id="1.10.286.20:FF:000001">
    <property type="entry name" value="Elongation factor Ts"/>
    <property type="match status" value="1"/>
</dbReference>